<proteinExistence type="predicted"/>
<sequence length="72" mass="8613">MYTVKFTAKWSYSEKFLSKFRYGDLDAHRSVTNFKELRYGGVNNTFVVLSSCIKNKVIRRPKQRHSEETVRY</sequence>
<comment type="caution">
    <text evidence="1">The sequence shown here is derived from an EMBL/GenBank/DDBJ whole genome shotgun (WGS) entry which is preliminary data.</text>
</comment>
<keyword evidence="2" id="KW-1185">Reference proteome</keyword>
<protein>
    <submittedName>
        <fullName evidence="1">Uncharacterized protein</fullName>
    </submittedName>
</protein>
<organism evidence="1 2">
    <name type="scientific">Schistosoma japonicum</name>
    <name type="common">Blood fluke</name>
    <dbReference type="NCBI Taxonomy" id="6182"/>
    <lineage>
        <taxon>Eukaryota</taxon>
        <taxon>Metazoa</taxon>
        <taxon>Spiralia</taxon>
        <taxon>Lophotrochozoa</taxon>
        <taxon>Platyhelminthes</taxon>
        <taxon>Trematoda</taxon>
        <taxon>Digenea</taxon>
        <taxon>Strigeidida</taxon>
        <taxon>Schistosomatoidea</taxon>
        <taxon>Schistosomatidae</taxon>
        <taxon>Schistosoma</taxon>
    </lineage>
</organism>
<dbReference type="EMBL" id="SKCS01000315">
    <property type="protein sequence ID" value="TNN11161.1"/>
    <property type="molecule type" value="Genomic_DNA"/>
</dbReference>
<evidence type="ECO:0000313" key="2">
    <source>
        <dbReference type="Proteomes" id="UP000311919"/>
    </source>
</evidence>
<name>A0A4Z2D3U3_SCHJA</name>
<evidence type="ECO:0000313" key="1">
    <source>
        <dbReference type="EMBL" id="TNN11161.1"/>
    </source>
</evidence>
<dbReference type="AlphaFoldDB" id="A0A4Z2D3U3"/>
<accession>A0A4Z2D3U3</accession>
<gene>
    <name evidence="1" type="ORF">EWB00_004861</name>
</gene>
<dbReference type="Proteomes" id="UP000311919">
    <property type="component" value="Unassembled WGS sequence"/>
</dbReference>
<reference evidence="1 2" key="1">
    <citation type="submission" date="2019-03" db="EMBL/GenBank/DDBJ databases">
        <title>An improved genome assembly of the fluke Schistosoma japonicum.</title>
        <authorList>
            <person name="Hu W."/>
            <person name="Luo F."/>
            <person name="Yin M."/>
            <person name="Mo X."/>
            <person name="Sun C."/>
            <person name="Wu Q."/>
            <person name="Zhu B."/>
            <person name="Xiang M."/>
            <person name="Wang J."/>
            <person name="Wang Y."/>
            <person name="Zhang T."/>
            <person name="Xu B."/>
            <person name="Zheng H."/>
            <person name="Feng Z."/>
        </authorList>
    </citation>
    <scope>NUCLEOTIDE SEQUENCE [LARGE SCALE GENOMIC DNA]</scope>
    <source>
        <strain evidence="1">HuSjv2</strain>
        <tissue evidence="1">Worms</tissue>
    </source>
</reference>